<dbReference type="PANTHER" id="PTHR46033:SF8">
    <property type="entry name" value="PROTEIN MAINTENANCE OF MERISTEMS-LIKE"/>
    <property type="match status" value="1"/>
</dbReference>
<evidence type="ECO:0000259" key="1">
    <source>
        <dbReference type="Pfam" id="PF10536"/>
    </source>
</evidence>
<dbReference type="InterPro" id="IPR044824">
    <property type="entry name" value="MAIN-like"/>
</dbReference>
<reference evidence="2" key="1">
    <citation type="journal article" date="2013" name="Genome Biol.">
        <title>Reference genomes and transcriptomes of Nicotiana sylvestris and Nicotiana tomentosiformis.</title>
        <authorList>
            <person name="Sierro N."/>
            <person name="Battey J.N."/>
            <person name="Ouadi S."/>
            <person name="Bovet L."/>
            <person name="Goepfert S."/>
            <person name="Bakaher N."/>
            <person name="Peitsch M.C."/>
            <person name="Ivanov N.V."/>
        </authorList>
    </citation>
    <scope>NUCLEOTIDE SEQUENCE [LARGE SCALE GENOMIC DNA]</scope>
</reference>
<dbReference type="Proteomes" id="UP000189701">
    <property type="component" value="Unplaced"/>
</dbReference>
<dbReference type="Pfam" id="PF10536">
    <property type="entry name" value="PMD"/>
    <property type="match status" value="1"/>
</dbReference>
<sequence>MDLSPVHPGPAADKILVIQDDHRSAYVWEGHLLDQTLRARRPDDLWNFLRERDFHARVVHPLRATGFLRIYEIGRMKLDSSLITTLIERWRPKTHTFYLPTGEATIMLQDIQVLYGLRVDGLAVALPQYMIAMTRSHYLDLLGQYTGFRPQGEAALRGGSRISVTTIREYMEVLHPDITGETEDIHIDWYTRLALFFLFGGVLFPNTSENLVSLRFLHHLQQLDELPQYTWGATVLAYLYRSMCQGEHGHPGGHMWFSAASTGLGLAADLAVAATSTTTRVGCRTSVSPSSYEVGSLAWELPRK</sequence>
<protein>
    <submittedName>
        <fullName evidence="3">Serine/threonine-protein phosphatase 7 long form homolog</fullName>
    </submittedName>
</protein>
<organism evidence="2 3">
    <name type="scientific">Nicotiana sylvestris</name>
    <name type="common">Wood tobacco</name>
    <name type="synonym">South American tobacco</name>
    <dbReference type="NCBI Taxonomy" id="4096"/>
    <lineage>
        <taxon>Eukaryota</taxon>
        <taxon>Viridiplantae</taxon>
        <taxon>Streptophyta</taxon>
        <taxon>Embryophyta</taxon>
        <taxon>Tracheophyta</taxon>
        <taxon>Spermatophyta</taxon>
        <taxon>Magnoliopsida</taxon>
        <taxon>eudicotyledons</taxon>
        <taxon>Gunneridae</taxon>
        <taxon>Pentapetalae</taxon>
        <taxon>asterids</taxon>
        <taxon>lamiids</taxon>
        <taxon>Solanales</taxon>
        <taxon>Solanaceae</taxon>
        <taxon>Nicotianoideae</taxon>
        <taxon>Nicotianeae</taxon>
        <taxon>Nicotiana</taxon>
    </lineage>
</organism>
<dbReference type="RefSeq" id="XP_009780099.1">
    <property type="nucleotide sequence ID" value="XM_009781797.1"/>
</dbReference>
<dbReference type="KEGG" id="nsy:104229210"/>
<evidence type="ECO:0000313" key="3">
    <source>
        <dbReference type="RefSeq" id="XP_009780099.1"/>
    </source>
</evidence>
<proteinExistence type="predicted"/>
<evidence type="ECO:0000313" key="2">
    <source>
        <dbReference type="Proteomes" id="UP000189701"/>
    </source>
</evidence>
<accession>A0A1U7WZP4</accession>
<dbReference type="STRING" id="4096.A0A1U7WZP4"/>
<dbReference type="AlphaFoldDB" id="A0A1U7WZP4"/>
<dbReference type="InterPro" id="IPR019557">
    <property type="entry name" value="AminoTfrase-like_pln_mobile"/>
</dbReference>
<gene>
    <name evidence="3" type="primary">LOC104229210</name>
</gene>
<dbReference type="PANTHER" id="PTHR46033">
    <property type="entry name" value="PROTEIN MAIN-LIKE 2"/>
    <property type="match status" value="1"/>
</dbReference>
<dbReference type="eggNOG" id="ENOG502QW7G">
    <property type="taxonomic scope" value="Eukaryota"/>
</dbReference>
<feature type="domain" description="Aminotransferase-like plant mobile" evidence="1">
    <location>
        <begin position="66"/>
        <end position="245"/>
    </location>
</feature>
<name>A0A1U7WZP4_NICSY</name>
<reference evidence="3" key="2">
    <citation type="submission" date="2025-08" db="UniProtKB">
        <authorList>
            <consortium name="RefSeq"/>
        </authorList>
    </citation>
    <scope>IDENTIFICATION</scope>
    <source>
        <tissue evidence="3">Leaf</tissue>
    </source>
</reference>
<dbReference type="GeneID" id="104229210"/>
<dbReference type="GO" id="GO:0010073">
    <property type="term" value="P:meristem maintenance"/>
    <property type="evidence" value="ECO:0007669"/>
    <property type="project" value="InterPro"/>
</dbReference>
<keyword evidence="2" id="KW-1185">Reference proteome</keyword>